<comment type="catalytic activity">
    <reaction evidence="1">
        <text>thiamine phosphate + ATP = thiamine diphosphate + ADP</text>
        <dbReference type="Rhea" id="RHEA:15913"/>
        <dbReference type="ChEBI" id="CHEBI:30616"/>
        <dbReference type="ChEBI" id="CHEBI:37575"/>
        <dbReference type="ChEBI" id="CHEBI:58937"/>
        <dbReference type="ChEBI" id="CHEBI:456216"/>
        <dbReference type="EC" id="2.7.4.16"/>
    </reaction>
</comment>
<evidence type="ECO:0000256" key="1">
    <source>
        <dbReference type="HAMAP-Rule" id="MF_02128"/>
    </source>
</evidence>
<keyword evidence="1" id="KW-0067">ATP-binding</keyword>
<keyword evidence="1 4" id="KW-0808">Transferase</keyword>
<keyword evidence="1" id="KW-0479">Metal-binding</keyword>
<reference evidence="4" key="1">
    <citation type="submission" date="2021-10" db="EMBL/GenBank/DDBJ databases">
        <title>Streptomonospora sp. nov., isolated from mangrove soil.</title>
        <authorList>
            <person name="Chen X."/>
            <person name="Ge X."/>
            <person name="Liu W."/>
        </authorList>
    </citation>
    <scope>NUCLEOTIDE SEQUENCE</scope>
    <source>
        <strain evidence="4">S1-112</strain>
    </source>
</reference>
<protein>
    <recommendedName>
        <fullName evidence="1">Thiamine-monophosphate kinase</fullName>
        <shortName evidence="1">TMP kinase</shortName>
        <shortName evidence="1">Thiamine-phosphate kinase</shortName>
        <ecNumber evidence="1">2.7.4.16</ecNumber>
    </recommendedName>
</protein>
<dbReference type="HAMAP" id="MF_02128">
    <property type="entry name" value="TMP_kinase"/>
    <property type="match status" value="1"/>
</dbReference>
<evidence type="ECO:0000313" key="4">
    <source>
        <dbReference type="EMBL" id="MDA0562818.1"/>
    </source>
</evidence>
<dbReference type="PANTHER" id="PTHR30270:SF0">
    <property type="entry name" value="THIAMINE-MONOPHOSPHATE KINASE"/>
    <property type="match status" value="1"/>
</dbReference>
<dbReference type="Pfam" id="PF00586">
    <property type="entry name" value="AIRS"/>
    <property type="match status" value="1"/>
</dbReference>
<dbReference type="PANTHER" id="PTHR30270">
    <property type="entry name" value="THIAMINE-MONOPHOSPHATE KINASE"/>
    <property type="match status" value="1"/>
</dbReference>
<comment type="function">
    <text evidence="1">Catalyzes the ATP-dependent phosphorylation of thiamine-monophosphate (TMP) to form thiamine-pyrophosphate (TPP), the active form of vitamin B1.</text>
</comment>
<dbReference type="GO" id="GO:0000287">
    <property type="term" value="F:magnesium ion binding"/>
    <property type="evidence" value="ECO:0007669"/>
    <property type="project" value="UniProtKB-UniRule"/>
</dbReference>
<dbReference type="InterPro" id="IPR036921">
    <property type="entry name" value="PurM-like_N_sf"/>
</dbReference>
<feature type="binding site" evidence="1">
    <location>
        <position position="232"/>
    </location>
    <ligand>
        <name>Mg(2+)</name>
        <dbReference type="ChEBI" id="CHEBI:18420"/>
        <label>3</label>
    </ligand>
</feature>
<organism evidence="4 5">
    <name type="scientific">Streptomonospora mangrovi</name>
    <dbReference type="NCBI Taxonomy" id="2883123"/>
    <lineage>
        <taxon>Bacteria</taxon>
        <taxon>Bacillati</taxon>
        <taxon>Actinomycetota</taxon>
        <taxon>Actinomycetes</taxon>
        <taxon>Streptosporangiales</taxon>
        <taxon>Nocardiopsidaceae</taxon>
        <taxon>Streptomonospora</taxon>
    </lineage>
</organism>
<comment type="pathway">
    <text evidence="1">Cofactor biosynthesis; thiamine diphosphate biosynthesis; thiamine diphosphate from thiamine phosphate: step 1/1.</text>
</comment>
<evidence type="ECO:0000259" key="3">
    <source>
        <dbReference type="Pfam" id="PF02769"/>
    </source>
</evidence>
<dbReference type="Gene3D" id="3.90.650.10">
    <property type="entry name" value="PurM-like C-terminal domain"/>
    <property type="match status" value="1"/>
</dbReference>
<dbReference type="Gene3D" id="3.30.1330.10">
    <property type="entry name" value="PurM-like, N-terminal domain"/>
    <property type="match status" value="1"/>
</dbReference>
<comment type="caution">
    <text evidence="4">The sequence shown here is derived from an EMBL/GenBank/DDBJ whole genome shotgun (WGS) entry which is preliminary data.</text>
</comment>
<dbReference type="GO" id="GO:0009030">
    <property type="term" value="F:thiamine-phosphate kinase activity"/>
    <property type="evidence" value="ECO:0007669"/>
    <property type="project" value="UniProtKB-UniRule"/>
</dbReference>
<keyword evidence="1" id="KW-0547">Nucleotide-binding</keyword>
<feature type="domain" description="PurM-like N-terminal" evidence="2">
    <location>
        <begin position="32"/>
        <end position="142"/>
    </location>
</feature>
<gene>
    <name evidence="1" type="primary">thiL</name>
    <name evidence="4" type="ORF">LG943_00460</name>
</gene>
<dbReference type="CDD" id="cd02194">
    <property type="entry name" value="ThiL"/>
    <property type="match status" value="1"/>
</dbReference>
<feature type="binding site" evidence="1">
    <location>
        <position position="79"/>
    </location>
    <ligand>
        <name>Mg(2+)</name>
        <dbReference type="ChEBI" id="CHEBI:18420"/>
        <label>2</label>
    </ligand>
</feature>
<dbReference type="EMBL" id="JAJAQC010000001">
    <property type="protein sequence ID" value="MDA0562818.1"/>
    <property type="molecule type" value="Genomic_DNA"/>
</dbReference>
<feature type="binding site" evidence="1">
    <location>
        <position position="235"/>
    </location>
    <ligand>
        <name>Mg(2+)</name>
        <dbReference type="ChEBI" id="CHEBI:18420"/>
        <label>5</label>
    </ligand>
</feature>
<comment type="similarity">
    <text evidence="1">Belongs to the thiamine-monophosphate kinase family.</text>
</comment>
<comment type="caution">
    <text evidence="1">Lacks conserved residue(s) required for the propagation of feature annotation.</text>
</comment>
<dbReference type="NCBIfam" id="NF004351">
    <property type="entry name" value="PRK05731.1-4"/>
    <property type="match status" value="1"/>
</dbReference>
<feature type="binding site" evidence="1">
    <location>
        <position position="50"/>
    </location>
    <ligand>
        <name>Mg(2+)</name>
        <dbReference type="ChEBI" id="CHEBI:18420"/>
        <label>2</label>
    </ligand>
</feature>
<dbReference type="AlphaFoldDB" id="A0A9X3NIK6"/>
<dbReference type="GO" id="GO:0005524">
    <property type="term" value="F:ATP binding"/>
    <property type="evidence" value="ECO:0007669"/>
    <property type="project" value="UniProtKB-UniRule"/>
</dbReference>
<evidence type="ECO:0000313" key="5">
    <source>
        <dbReference type="Proteomes" id="UP001140076"/>
    </source>
</evidence>
<feature type="domain" description="PurM-like C-terminal" evidence="3">
    <location>
        <begin position="156"/>
        <end position="269"/>
    </location>
</feature>
<comment type="miscellaneous">
    <text evidence="1">Reaction mechanism of ThiL seems to utilize a direct, inline transfer of the gamma-phosphate of ATP to TMP rather than a phosphorylated enzyme intermediate.</text>
</comment>
<dbReference type="GO" id="GO:0009228">
    <property type="term" value="P:thiamine biosynthetic process"/>
    <property type="evidence" value="ECO:0007669"/>
    <property type="project" value="UniProtKB-KW"/>
</dbReference>
<dbReference type="Proteomes" id="UP001140076">
    <property type="component" value="Unassembled WGS sequence"/>
</dbReference>
<dbReference type="RefSeq" id="WP_270070105.1">
    <property type="nucleotide sequence ID" value="NZ_JAJAQC010000001.1"/>
</dbReference>
<dbReference type="EC" id="2.7.4.16" evidence="1"/>
<keyword evidence="1 4" id="KW-0418">Kinase</keyword>
<feature type="binding site" evidence="1">
    <location>
        <position position="152"/>
    </location>
    <ligand>
        <name>ATP</name>
        <dbReference type="ChEBI" id="CHEBI:30616"/>
    </ligand>
</feature>
<keyword evidence="5" id="KW-1185">Reference proteome</keyword>
<feature type="binding site" evidence="1">
    <location>
        <position position="291"/>
    </location>
    <ligand>
        <name>substrate</name>
    </ligand>
</feature>
<name>A0A9X3NIK6_9ACTN</name>
<feature type="binding site" evidence="1">
    <location>
        <position position="34"/>
    </location>
    <ligand>
        <name>Mg(2+)</name>
        <dbReference type="ChEBI" id="CHEBI:18420"/>
        <label>3</label>
    </ligand>
</feature>
<dbReference type="InterPro" id="IPR036676">
    <property type="entry name" value="PurM-like_C_sf"/>
</dbReference>
<accession>A0A9X3NIK6</accession>
<dbReference type="SUPFAM" id="SSF55326">
    <property type="entry name" value="PurM N-terminal domain-like"/>
    <property type="match status" value="1"/>
</dbReference>
<dbReference type="InterPro" id="IPR006283">
    <property type="entry name" value="ThiL-like"/>
</dbReference>
<feature type="binding site" evidence="1">
    <location>
        <position position="48"/>
    </location>
    <ligand>
        <name>Mg(2+)</name>
        <dbReference type="ChEBI" id="CHEBI:18420"/>
        <label>4</label>
    </ligand>
</feature>
<feature type="binding site" evidence="1">
    <location>
        <position position="127"/>
    </location>
    <ligand>
        <name>Mg(2+)</name>
        <dbReference type="ChEBI" id="CHEBI:18420"/>
        <label>1</label>
    </ligand>
</feature>
<dbReference type="InterPro" id="IPR010918">
    <property type="entry name" value="PurM-like_C_dom"/>
</dbReference>
<feature type="binding site" evidence="1">
    <location>
        <position position="50"/>
    </location>
    <ligand>
        <name>Mg(2+)</name>
        <dbReference type="ChEBI" id="CHEBI:18420"/>
        <label>1</label>
    </ligand>
</feature>
<dbReference type="PIRSF" id="PIRSF005303">
    <property type="entry name" value="Thiam_monoph_kin"/>
    <property type="match status" value="1"/>
</dbReference>
<sequence length="341" mass="34575">MWSTIGEAGEFGLIARVTAQFPGTGDVILGPGDDAAIVTAPDNRVVATMDLLVEDRHFRRAWSSPEDVGRKAVAQNFADIAAMGARPTALLVGFAAPPDLPLSWADGLTEGLRAECARAGGAVVGGDTVAAETITVAITALGDLGGRPPVRRDGARPGDLIAVTGPLGLSGAGYALLEAGVLGPDDARRLVGDSAGGADPGWAACLREHRRPGPPYAEGPRAVRLGARAMLDVSDGLVQDLGHIARASGVAVDLDSAALVPDPALVEAAALLEQLGAARRAPVEHMLFGGEDHALAAAFPPGTDLPPQWRRIGTAAAPGPEGAVVTVDGAPARAGGWDHFG</sequence>
<proteinExistence type="inferred from homology"/>
<feature type="binding site" evidence="1">
    <location>
        <position position="79"/>
    </location>
    <ligand>
        <name>Mg(2+)</name>
        <dbReference type="ChEBI" id="CHEBI:18420"/>
        <label>4</label>
    </ligand>
</feature>
<dbReference type="NCBIfam" id="TIGR01379">
    <property type="entry name" value="thiL"/>
    <property type="match status" value="1"/>
</dbReference>
<feature type="binding site" evidence="1">
    <location>
        <begin position="126"/>
        <end position="127"/>
    </location>
    <ligand>
        <name>ATP</name>
        <dbReference type="ChEBI" id="CHEBI:30616"/>
    </ligand>
</feature>
<dbReference type="SUPFAM" id="SSF56042">
    <property type="entry name" value="PurM C-terminal domain-like"/>
    <property type="match status" value="1"/>
</dbReference>
<dbReference type="InterPro" id="IPR016188">
    <property type="entry name" value="PurM-like_N"/>
</dbReference>
<feature type="binding site" evidence="1">
    <location>
        <position position="337"/>
    </location>
    <ligand>
        <name>substrate</name>
    </ligand>
</feature>
<feature type="binding site" evidence="1">
    <location>
        <position position="79"/>
    </location>
    <ligand>
        <name>Mg(2+)</name>
        <dbReference type="ChEBI" id="CHEBI:18420"/>
        <label>3</label>
    </ligand>
</feature>
<feature type="binding site" evidence="1">
    <location>
        <position position="57"/>
    </location>
    <ligand>
        <name>substrate</name>
    </ligand>
</feature>
<dbReference type="GO" id="GO:0009229">
    <property type="term" value="P:thiamine diphosphate biosynthetic process"/>
    <property type="evidence" value="ECO:0007669"/>
    <property type="project" value="UniProtKB-UniRule"/>
</dbReference>
<feature type="binding site" evidence="1">
    <location>
        <position position="234"/>
    </location>
    <ligand>
        <name>ATP</name>
        <dbReference type="ChEBI" id="CHEBI:30616"/>
    </ligand>
</feature>
<keyword evidence="1" id="KW-0460">Magnesium</keyword>
<evidence type="ECO:0000259" key="2">
    <source>
        <dbReference type="Pfam" id="PF00586"/>
    </source>
</evidence>
<dbReference type="Pfam" id="PF02769">
    <property type="entry name" value="AIRS_C"/>
    <property type="match status" value="1"/>
</dbReference>
<keyword evidence="1" id="KW-0784">Thiamine biosynthesis</keyword>
<feature type="binding site" evidence="1">
    <location>
        <position position="34"/>
    </location>
    <ligand>
        <name>Mg(2+)</name>
        <dbReference type="ChEBI" id="CHEBI:18420"/>
        <label>4</label>
    </ligand>
</feature>